<gene>
    <name evidence="2" type="ORF">ACFSO8_10035</name>
</gene>
<dbReference type="InterPro" id="IPR041673">
    <property type="entry name" value="TetR_C_23"/>
</dbReference>
<proteinExistence type="predicted"/>
<comment type="caution">
    <text evidence="2">The sequence shown here is derived from an EMBL/GenBank/DDBJ whole genome shotgun (WGS) entry which is preliminary data.</text>
</comment>
<dbReference type="SUPFAM" id="SSF48498">
    <property type="entry name" value="Tetracyclin repressor-like, C-terminal domain"/>
    <property type="match status" value="1"/>
</dbReference>
<evidence type="ECO:0000313" key="3">
    <source>
        <dbReference type="Proteomes" id="UP001597394"/>
    </source>
</evidence>
<dbReference type="Gene3D" id="1.10.357.10">
    <property type="entry name" value="Tetracycline Repressor, domain 2"/>
    <property type="match status" value="1"/>
</dbReference>
<reference evidence="3" key="1">
    <citation type="journal article" date="2019" name="Int. J. Syst. Evol. Microbiol.">
        <title>The Global Catalogue of Microorganisms (GCM) 10K type strain sequencing project: providing services to taxonomists for standard genome sequencing and annotation.</title>
        <authorList>
            <consortium name="The Broad Institute Genomics Platform"/>
            <consortium name="The Broad Institute Genome Sequencing Center for Infectious Disease"/>
            <person name="Wu L."/>
            <person name="Ma J."/>
        </authorList>
    </citation>
    <scope>NUCLEOTIDE SEQUENCE [LARGE SCALE GENOMIC DNA]</scope>
    <source>
        <strain evidence="3">KCTC 52204</strain>
    </source>
</reference>
<evidence type="ECO:0000313" key="2">
    <source>
        <dbReference type="EMBL" id="MFD2545794.1"/>
    </source>
</evidence>
<dbReference type="Pfam" id="PF17931">
    <property type="entry name" value="TetR_C_23"/>
    <property type="match status" value="1"/>
</dbReference>
<dbReference type="RefSeq" id="WP_255930998.1">
    <property type="nucleotide sequence ID" value="NZ_JANFQP010000004.1"/>
</dbReference>
<sequence>MKTQTITKDSIIEAYSDYILIHGERPKNIYQFTKDLNTTEQEFYKYYGNFEAIERDYLKILFEKSLELSITAEGYASQSSKEKLLNLYYIFIENLTLNRSFVLELLKGNARQMMIKMQSLKNLHRQFVETLHFGELELLKKTSKDFQRWNEKSREEILWIHFVSIIEFWKNDLSPQFEKTDLYIEKTIDTGFELIDNEPIRKFIDLGKFLYQQKFGK</sequence>
<keyword evidence="3" id="KW-1185">Reference proteome</keyword>
<dbReference type="InterPro" id="IPR036271">
    <property type="entry name" value="Tet_transcr_reg_TetR-rel_C_sf"/>
</dbReference>
<dbReference type="Proteomes" id="UP001597394">
    <property type="component" value="Unassembled WGS sequence"/>
</dbReference>
<organism evidence="2 3">
    <name type="scientific">Kaistella montana</name>
    <dbReference type="NCBI Taxonomy" id="1849733"/>
    <lineage>
        <taxon>Bacteria</taxon>
        <taxon>Pseudomonadati</taxon>
        <taxon>Bacteroidota</taxon>
        <taxon>Flavobacteriia</taxon>
        <taxon>Flavobacteriales</taxon>
        <taxon>Weeksellaceae</taxon>
        <taxon>Chryseobacterium group</taxon>
        <taxon>Kaistella</taxon>
    </lineage>
</organism>
<dbReference type="EMBL" id="JBHULG010000006">
    <property type="protein sequence ID" value="MFD2545794.1"/>
    <property type="molecule type" value="Genomic_DNA"/>
</dbReference>
<feature type="domain" description="Tetracyclin repressor-like C-terminal" evidence="1">
    <location>
        <begin position="83"/>
        <end position="210"/>
    </location>
</feature>
<accession>A0ABW5KAP9</accession>
<evidence type="ECO:0000259" key="1">
    <source>
        <dbReference type="Pfam" id="PF17931"/>
    </source>
</evidence>
<protein>
    <submittedName>
        <fullName evidence="2">TetR/AcrR family transcriptional regulator</fullName>
    </submittedName>
</protein>
<name>A0ABW5KAP9_9FLAO</name>